<accession>A0A069D0G7</accession>
<protein>
    <submittedName>
        <fullName evidence="2">Transcriptional regulator</fullName>
    </submittedName>
</protein>
<evidence type="ECO:0000259" key="1">
    <source>
        <dbReference type="Pfam" id="PF20240"/>
    </source>
</evidence>
<keyword evidence="3" id="KW-1185">Reference proteome</keyword>
<dbReference type="eggNOG" id="COG2207">
    <property type="taxonomic scope" value="Bacteria"/>
</dbReference>
<dbReference type="EMBL" id="BAJS01000003">
    <property type="protein sequence ID" value="GAK35875.1"/>
    <property type="molecule type" value="Genomic_DNA"/>
</dbReference>
<organism evidence="2 3">
    <name type="scientific">Bacteroides graminisolvens DSM 19988 = JCM 15093</name>
    <dbReference type="NCBI Taxonomy" id="1121097"/>
    <lineage>
        <taxon>Bacteria</taxon>
        <taxon>Pseudomonadati</taxon>
        <taxon>Bacteroidota</taxon>
        <taxon>Bacteroidia</taxon>
        <taxon>Bacteroidales</taxon>
        <taxon>Bacteroidaceae</taxon>
        <taxon>Bacteroides</taxon>
    </lineage>
</organism>
<dbReference type="InterPro" id="IPR046532">
    <property type="entry name" value="DUF6597"/>
</dbReference>
<sequence>MNVLPSPLLAPYVKYYWIVKADETTAIQTVPSGCIHLVFHRGGSMYFSDGEQQPQSFIRGQLSGPGVLQSKGGIDMVAVIFHPLGFNVFFSLPLQLIYNQYVDVDSMEDAGLK</sequence>
<name>A0A069D0G7_9BACE</name>
<comment type="caution">
    <text evidence="2">The sequence shown here is derived from an EMBL/GenBank/DDBJ whole genome shotgun (WGS) entry which is preliminary data.</text>
</comment>
<dbReference type="RefSeq" id="WP_051260438.1">
    <property type="nucleotide sequence ID" value="NZ_ATZI01000001.1"/>
</dbReference>
<proteinExistence type="predicted"/>
<reference evidence="2 3" key="1">
    <citation type="journal article" date="2015" name="Microbes Environ.">
        <title>Distribution and evolution of nitrogen fixation genes in the phylum bacteroidetes.</title>
        <authorList>
            <person name="Inoue J."/>
            <person name="Oshima K."/>
            <person name="Suda W."/>
            <person name="Sakamoto M."/>
            <person name="Iino T."/>
            <person name="Noda S."/>
            <person name="Hongoh Y."/>
            <person name="Hattori M."/>
            <person name="Ohkuma M."/>
        </authorList>
    </citation>
    <scope>NUCLEOTIDE SEQUENCE [LARGE SCALE GENOMIC DNA]</scope>
    <source>
        <strain evidence="2 3">JCM 15093</strain>
    </source>
</reference>
<dbReference type="Pfam" id="PF20240">
    <property type="entry name" value="DUF6597"/>
    <property type="match status" value="1"/>
</dbReference>
<dbReference type="Proteomes" id="UP000027601">
    <property type="component" value="Unassembled WGS sequence"/>
</dbReference>
<feature type="domain" description="DUF6597" evidence="1">
    <location>
        <begin position="3"/>
        <end position="103"/>
    </location>
</feature>
<gene>
    <name evidence="2" type="ORF">JCM15093_1003</name>
</gene>
<evidence type="ECO:0000313" key="2">
    <source>
        <dbReference type="EMBL" id="GAK35875.1"/>
    </source>
</evidence>
<evidence type="ECO:0000313" key="3">
    <source>
        <dbReference type="Proteomes" id="UP000027601"/>
    </source>
</evidence>
<dbReference type="STRING" id="1121097.GCA_000428125_00660"/>
<dbReference type="AlphaFoldDB" id="A0A069D0G7"/>